<dbReference type="AlphaFoldDB" id="A0A0Q0WWU3"/>
<organism evidence="1 2">
    <name type="scientific">Flagellimonas eckloniae</name>
    <dbReference type="NCBI Taxonomy" id="346185"/>
    <lineage>
        <taxon>Bacteria</taxon>
        <taxon>Pseudomonadati</taxon>
        <taxon>Bacteroidota</taxon>
        <taxon>Flavobacteriia</taxon>
        <taxon>Flavobacteriales</taxon>
        <taxon>Flavobacteriaceae</taxon>
        <taxon>Flagellimonas</taxon>
    </lineage>
</organism>
<evidence type="ECO:0000313" key="1">
    <source>
        <dbReference type="EMBL" id="KQC29933.1"/>
    </source>
</evidence>
<comment type="caution">
    <text evidence="1">The sequence shown here is derived from an EMBL/GenBank/DDBJ whole genome shotgun (WGS) entry which is preliminary data.</text>
</comment>
<sequence length="188" mass="21376">MVNSIDKNIPTKHFVNEEILELAITNGKTDSDAFKKQIDFIKEDNPKLIICTCSTFGEESDTLDNVFRIDRPIVQYIVNKFHKIGLVYTAISTKEISTNLLVETSRQLNKEIEIINCDCSEHWVHFVNGNQLEYETQIANSIKSLEDQVDVVFLAQASMVGAKNILLNFKKEIVSSPEYGVRQILHGK</sequence>
<evidence type="ECO:0008006" key="3">
    <source>
        <dbReference type="Google" id="ProtNLM"/>
    </source>
</evidence>
<evidence type="ECO:0000313" key="2">
    <source>
        <dbReference type="Proteomes" id="UP000050827"/>
    </source>
</evidence>
<keyword evidence="2" id="KW-1185">Reference proteome</keyword>
<dbReference type="STRING" id="346185.AAY42_08575"/>
<dbReference type="EMBL" id="LCTZ01000002">
    <property type="protein sequence ID" value="KQC29933.1"/>
    <property type="molecule type" value="Genomic_DNA"/>
</dbReference>
<protein>
    <recommendedName>
        <fullName evidence="3">Asp/Glu/hydantoin racemase</fullName>
    </recommendedName>
</protein>
<proteinExistence type="predicted"/>
<dbReference type="Proteomes" id="UP000050827">
    <property type="component" value="Unassembled WGS sequence"/>
</dbReference>
<name>A0A0Q0WWU3_9FLAO</name>
<reference evidence="1 2" key="1">
    <citation type="submission" date="2015-04" db="EMBL/GenBank/DDBJ databases">
        <title>Complete genome of flavobacterium.</title>
        <authorList>
            <person name="Kwon Y.M."/>
            <person name="Kim S.-J."/>
        </authorList>
    </citation>
    <scope>NUCLEOTIDE SEQUENCE [LARGE SCALE GENOMIC DNA]</scope>
    <source>
        <strain evidence="1 2">DK169</strain>
    </source>
</reference>
<accession>A0A0Q0WWU3</accession>
<gene>
    <name evidence="1" type="ORF">AAY42_08575</name>
</gene>